<comment type="caution">
    <text evidence="2">The sequence shown here is derived from an EMBL/GenBank/DDBJ whole genome shotgun (WGS) entry which is preliminary data.</text>
</comment>
<proteinExistence type="predicted"/>
<dbReference type="AlphaFoldDB" id="A0A5A7PLA9"/>
<dbReference type="Proteomes" id="UP000325081">
    <property type="component" value="Unassembled WGS sequence"/>
</dbReference>
<evidence type="ECO:0000313" key="3">
    <source>
        <dbReference type="Proteomes" id="UP000325081"/>
    </source>
</evidence>
<dbReference type="EMBL" id="BKCP01004738">
    <property type="protein sequence ID" value="GER33494.1"/>
    <property type="molecule type" value="Genomic_DNA"/>
</dbReference>
<name>A0A5A7PLA9_STRAF</name>
<sequence length="185" mass="20604">MPWVNPPSQSESKTMAANSSHTRLEQASRAELPFRHPKRKAHTIKVGRWPPQSTSQLIRRGKGDDWGSFGSGETSSTIIGSSPARTEVKIRISKKQLKLLLGKGDSEEDIMARLIQIGGDWPEADSRTWTPALAYEVAEPCRRHLQPLLSSDYEKLWGKSLQGGSNGREDGEWGREAVESQGKER</sequence>
<keyword evidence="3" id="KW-1185">Reference proteome</keyword>
<protein>
    <submittedName>
        <fullName evidence="2">Non-symbiotic hemoglobin 2</fullName>
    </submittedName>
</protein>
<evidence type="ECO:0000256" key="1">
    <source>
        <dbReference type="SAM" id="MobiDB-lite"/>
    </source>
</evidence>
<feature type="compositionally biased region" description="Basic and acidic residues" evidence="1">
    <location>
        <begin position="167"/>
        <end position="185"/>
    </location>
</feature>
<feature type="region of interest" description="Disordered" evidence="1">
    <location>
        <begin position="1"/>
        <end position="85"/>
    </location>
</feature>
<feature type="compositionally biased region" description="Basic and acidic residues" evidence="1">
    <location>
        <begin position="22"/>
        <end position="34"/>
    </location>
</feature>
<organism evidence="2 3">
    <name type="scientific">Striga asiatica</name>
    <name type="common">Asiatic witchweed</name>
    <name type="synonym">Buchnera asiatica</name>
    <dbReference type="NCBI Taxonomy" id="4170"/>
    <lineage>
        <taxon>Eukaryota</taxon>
        <taxon>Viridiplantae</taxon>
        <taxon>Streptophyta</taxon>
        <taxon>Embryophyta</taxon>
        <taxon>Tracheophyta</taxon>
        <taxon>Spermatophyta</taxon>
        <taxon>Magnoliopsida</taxon>
        <taxon>eudicotyledons</taxon>
        <taxon>Gunneridae</taxon>
        <taxon>Pentapetalae</taxon>
        <taxon>asterids</taxon>
        <taxon>lamiids</taxon>
        <taxon>Lamiales</taxon>
        <taxon>Orobanchaceae</taxon>
        <taxon>Buchnereae</taxon>
        <taxon>Striga</taxon>
    </lineage>
</organism>
<dbReference type="OrthoDB" id="610799at2759"/>
<gene>
    <name evidence="2" type="ORF">STAS_09627</name>
</gene>
<feature type="compositionally biased region" description="Low complexity" evidence="1">
    <location>
        <begin position="67"/>
        <end position="82"/>
    </location>
</feature>
<reference evidence="3" key="1">
    <citation type="journal article" date="2019" name="Curr. Biol.">
        <title>Genome Sequence of Striga asiatica Provides Insight into the Evolution of Plant Parasitism.</title>
        <authorList>
            <person name="Yoshida S."/>
            <person name="Kim S."/>
            <person name="Wafula E.K."/>
            <person name="Tanskanen J."/>
            <person name="Kim Y.M."/>
            <person name="Honaas L."/>
            <person name="Yang Z."/>
            <person name="Spallek T."/>
            <person name="Conn C.E."/>
            <person name="Ichihashi Y."/>
            <person name="Cheong K."/>
            <person name="Cui S."/>
            <person name="Der J.P."/>
            <person name="Gundlach H."/>
            <person name="Jiao Y."/>
            <person name="Hori C."/>
            <person name="Ishida J.K."/>
            <person name="Kasahara H."/>
            <person name="Kiba T."/>
            <person name="Kim M.S."/>
            <person name="Koo N."/>
            <person name="Laohavisit A."/>
            <person name="Lee Y.H."/>
            <person name="Lumba S."/>
            <person name="McCourt P."/>
            <person name="Mortimer J.C."/>
            <person name="Mutuku J.M."/>
            <person name="Nomura T."/>
            <person name="Sasaki-Sekimoto Y."/>
            <person name="Seto Y."/>
            <person name="Wang Y."/>
            <person name="Wakatake T."/>
            <person name="Sakakibara H."/>
            <person name="Demura T."/>
            <person name="Yamaguchi S."/>
            <person name="Yoneyama K."/>
            <person name="Manabe R.I."/>
            <person name="Nelson D.C."/>
            <person name="Schulman A.H."/>
            <person name="Timko M.P."/>
            <person name="dePamphilis C.W."/>
            <person name="Choi D."/>
            <person name="Shirasu K."/>
        </authorList>
    </citation>
    <scope>NUCLEOTIDE SEQUENCE [LARGE SCALE GENOMIC DNA]</scope>
    <source>
        <strain evidence="3">cv. UVA1</strain>
    </source>
</reference>
<accession>A0A5A7PLA9</accession>
<evidence type="ECO:0000313" key="2">
    <source>
        <dbReference type="EMBL" id="GER33494.1"/>
    </source>
</evidence>
<feature type="compositionally biased region" description="Polar residues" evidence="1">
    <location>
        <begin position="1"/>
        <end position="21"/>
    </location>
</feature>
<feature type="compositionally biased region" description="Basic residues" evidence="1">
    <location>
        <begin position="35"/>
        <end position="45"/>
    </location>
</feature>
<feature type="region of interest" description="Disordered" evidence="1">
    <location>
        <begin position="160"/>
        <end position="185"/>
    </location>
</feature>